<dbReference type="Pfam" id="PF12538">
    <property type="entry name" value="FtsK_SpoIIIE_N"/>
    <property type="match status" value="1"/>
</dbReference>
<comment type="subcellular location">
    <subcellularLocation>
        <location evidence="1">Cell membrane</location>
        <topology evidence="1">Multi-pass membrane protein</topology>
    </subcellularLocation>
</comment>
<comment type="similarity">
    <text evidence="2">Belongs to the EssC family.</text>
</comment>
<dbReference type="SUPFAM" id="SSF49879">
    <property type="entry name" value="SMAD/FHA domain"/>
    <property type="match status" value="1"/>
</dbReference>
<dbReference type="PROSITE" id="PS50901">
    <property type="entry name" value="FTSK"/>
    <property type="match status" value="2"/>
</dbReference>
<dbReference type="OrthoDB" id="9807790at2"/>
<proteinExistence type="inferred from homology"/>
<dbReference type="InterPro" id="IPR027417">
    <property type="entry name" value="P-loop_NTPase"/>
</dbReference>
<dbReference type="CDD" id="cd01127">
    <property type="entry name" value="TrwB_TraG_TraD_VirD4"/>
    <property type="match status" value="1"/>
</dbReference>
<dbReference type="EMBL" id="FMYM01000002">
    <property type="protein sequence ID" value="SDB86946.1"/>
    <property type="molecule type" value="Genomic_DNA"/>
</dbReference>
<evidence type="ECO:0000256" key="9">
    <source>
        <dbReference type="ARBA" id="ARBA00022989"/>
    </source>
</evidence>
<dbReference type="Proteomes" id="UP000242662">
    <property type="component" value="Unassembled WGS sequence"/>
</dbReference>
<sequence length="1490" mass="169715">MSATLWVFYDQYVQRTTVDGLPTSIGPGEQANVRVSFLKKEIRAQIEEGRCLIVCEGEVLHTLSSGESYELDIDNQPCSFLYIGEALSKKKYDTGHTNVVTISNDATAHVVLPAHLQMDVTLLREKKEWTLYPKAGTEVPYVNGVKVSTSVRIVDGDELLFGNILLKIIDGDILVIESHEAYETTLAQVETPTSLMQQQYPTYRRTPRMVYEQPNDKVEFSMPSEEVDDPGRPLWMILLPPVAIIAIMVTLAVTLQRTWMLFMSVPIMTVMAFVATTMFFREKKKRKKKEEKRQRVYTRYLEVKRDELQSLVDEQKHALLYHLPTFEQMKNKTRRVSSRIWERTIDNDDFLDIRVGRSSVPASFELNQPSDELSNRDRDALMDDFDKLREKYSNVEDAPLRLSIARGALGFVGKPSIVEREVSQLIGQLAFAHSYHDLRFVAILNEDQREKWAWMRWLPHFQLPGSEAKGFIYDEKACDHILNPLYHVLRERDLEQKEARERKRDGKRFLPHLVFFVANRSLIAEHGIMEYLEGKDKQLGCTVIFLTDVAQNLSEHVHTIVKAVNRNEGEIVLLRNISIHKRFQFDAYEPTSNENYARMLASLHHQQGMTRSIPDMVSFMEMFPGAVQAKDLAIKNRWQTNDSTKTLAAPIGFKAKDELIELDAHEKMHGPHGLLAGTTGSGKSEFLQTYILSLAVNYHPHEVAFLLIDYKGGGMAQPFKGMPHLLGVITNIAESENFSLRALASIRSELKKRQRLFDEYTVNHINAYTKLYKDGTAQEPMPHLFIISDEFAELKNEEPEFIKELVSAARIGRSLGVHLLLATQKPSGVVDGQIWSNSRFKIALKVQTPGDSREILKNDDAASIKETGRGYLQIGSNEQYDLFQSAWSGAQYLRSAHDGEEEVAYVTDLGLQLASRIGVEEEHDQENKSEIEAVVEEIATTTEQLAITPAKSPWLDPLEERLVYDWASTAEEMDAFPFALADDPENQRQFPICYDWGKSGNLMIFGASGYGKSMTLLTLLLAFAEKRSPEQANYYVLDFGNGALLPLRQLRHTGDYIKVDEGRKLEKLIDYIGQEMERRSELFMEKEVSSISVYNEVSDKPLPSIFLVIDNYDVLAEEFSDQAAAFTRFARDGQSRGIYVMMTVNVRNAAKPALLNSMNMKICHYMIDKTDVTSLMGRIPFVIETIPGRMLVTKDKNWLAQTYLPAAGETDREVIENVKARIQTLNDRYEESAVPRSMAMLPKTLSLVQFREYLQENPRSGIPIGLNEETVQPVYLSKDAGADTVIVGEPQRGKSNMLKVILSFYIEQDQVEKVVLFDGVDRPLFDFNRHEKVSYVMTPEGLNQEIEEAKQVMEERREQYEDALNQGMDLPTFPPYLFVIDNLVEFRKVLGMTKETAFADLMKTFGHLRFQVIVAANHRDISLGRTPVPEQLKTARQHVLVMKKSGQSVVSFTVNRTETLGEGFGYHVINGMETKIKIPEVIKEEMPVHS</sequence>
<comment type="subunit">
    <text evidence="13">Homooligomer. Interacts with EsaE.</text>
</comment>
<evidence type="ECO:0000256" key="3">
    <source>
        <dbReference type="ARBA" id="ARBA00015181"/>
    </source>
</evidence>
<feature type="binding site" evidence="14">
    <location>
        <begin position="1006"/>
        <end position="1013"/>
    </location>
    <ligand>
        <name>ATP</name>
        <dbReference type="ChEBI" id="CHEBI:30616"/>
    </ligand>
</feature>
<keyword evidence="11 15" id="KW-0472">Membrane</keyword>
<dbReference type="InterPro" id="IPR022206">
    <property type="entry name" value="Firmicutes_EssC_N"/>
</dbReference>
<keyword evidence="10" id="KW-0843">Virulence</keyword>
<evidence type="ECO:0000256" key="5">
    <source>
        <dbReference type="ARBA" id="ARBA00022692"/>
    </source>
</evidence>
<dbReference type="Pfam" id="PF01580">
    <property type="entry name" value="FtsK_SpoIIIE"/>
    <property type="match status" value="2"/>
</dbReference>
<keyword evidence="9 15" id="KW-1133">Transmembrane helix</keyword>
<protein>
    <recommendedName>
        <fullName evidence="3">Type VII secretion system protein EssC</fullName>
    </recommendedName>
</protein>
<keyword evidence="8 14" id="KW-0067">ATP-binding</keyword>
<evidence type="ECO:0000256" key="12">
    <source>
        <dbReference type="ARBA" id="ARBA00045457"/>
    </source>
</evidence>
<name>A0A1G6H0N7_9BACI</name>
<evidence type="ECO:0000313" key="18">
    <source>
        <dbReference type="Proteomes" id="UP000242662"/>
    </source>
</evidence>
<evidence type="ECO:0000256" key="7">
    <source>
        <dbReference type="ARBA" id="ARBA00022741"/>
    </source>
</evidence>
<accession>A0A1G6H0N7</accession>
<feature type="binding site" evidence="14">
    <location>
        <begin position="677"/>
        <end position="684"/>
    </location>
    <ligand>
        <name>ATP</name>
        <dbReference type="ChEBI" id="CHEBI:30616"/>
    </ligand>
</feature>
<dbReference type="NCBIfam" id="TIGR03928">
    <property type="entry name" value="T7_EssCb_Firm"/>
    <property type="match status" value="1"/>
</dbReference>
<dbReference type="Gene3D" id="3.40.50.300">
    <property type="entry name" value="P-loop containing nucleotide triphosphate hydrolases"/>
    <property type="match status" value="3"/>
</dbReference>
<dbReference type="GO" id="GO:0005524">
    <property type="term" value="F:ATP binding"/>
    <property type="evidence" value="ECO:0007669"/>
    <property type="project" value="UniProtKB-UniRule"/>
</dbReference>
<evidence type="ECO:0000256" key="8">
    <source>
        <dbReference type="ARBA" id="ARBA00022840"/>
    </source>
</evidence>
<dbReference type="GO" id="GO:0003677">
    <property type="term" value="F:DNA binding"/>
    <property type="evidence" value="ECO:0007669"/>
    <property type="project" value="InterPro"/>
</dbReference>
<feature type="domain" description="FtsK" evidence="16">
    <location>
        <begin position="657"/>
        <end position="853"/>
    </location>
</feature>
<keyword evidence="5 15" id="KW-0812">Transmembrane</keyword>
<feature type="transmembrane region" description="Helical" evidence="15">
    <location>
        <begin position="259"/>
        <end position="280"/>
    </location>
</feature>
<reference evidence="18" key="1">
    <citation type="submission" date="2016-09" db="EMBL/GenBank/DDBJ databases">
        <authorList>
            <person name="Varghese N."/>
            <person name="Submissions S."/>
        </authorList>
    </citation>
    <scope>NUCLEOTIDE SEQUENCE [LARGE SCALE GENOMIC DNA]</scope>
    <source>
        <strain evidence="18">25nlg</strain>
    </source>
</reference>
<evidence type="ECO:0000256" key="2">
    <source>
        <dbReference type="ARBA" id="ARBA00008113"/>
    </source>
</evidence>
<gene>
    <name evidence="17" type="ORF">SAMN05421737_102153</name>
</gene>
<keyword evidence="6" id="KW-0677">Repeat</keyword>
<dbReference type="SMART" id="SM00382">
    <property type="entry name" value="AAA"/>
    <property type="match status" value="3"/>
</dbReference>
<dbReference type="InterPro" id="IPR050206">
    <property type="entry name" value="FtsK/SpoIIIE/SftA"/>
</dbReference>
<dbReference type="InterPro" id="IPR003593">
    <property type="entry name" value="AAA+_ATPase"/>
</dbReference>
<dbReference type="GO" id="GO:0005886">
    <property type="term" value="C:plasma membrane"/>
    <property type="evidence" value="ECO:0007669"/>
    <property type="project" value="UniProtKB-SubCell"/>
</dbReference>
<evidence type="ECO:0000256" key="14">
    <source>
        <dbReference type="PROSITE-ProRule" id="PRU00289"/>
    </source>
</evidence>
<organism evidence="17 18">
    <name type="scientific">Shouchella lonarensis</name>
    <dbReference type="NCBI Taxonomy" id="1464122"/>
    <lineage>
        <taxon>Bacteria</taxon>
        <taxon>Bacillati</taxon>
        <taxon>Bacillota</taxon>
        <taxon>Bacilli</taxon>
        <taxon>Bacillales</taxon>
        <taxon>Bacillaceae</taxon>
        <taxon>Shouchella</taxon>
    </lineage>
</organism>
<dbReference type="STRING" id="1464122.SAMN05421737_102153"/>
<feature type="transmembrane region" description="Helical" evidence="15">
    <location>
        <begin position="234"/>
        <end position="253"/>
    </location>
</feature>
<dbReference type="RefSeq" id="WP_090774731.1">
    <property type="nucleotide sequence ID" value="NZ_FMYM01000002.1"/>
</dbReference>
<evidence type="ECO:0000256" key="13">
    <source>
        <dbReference type="ARBA" id="ARBA00046429"/>
    </source>
</evidence>
<evidence type="ECO:0000256" key="1">
    <source>
        <dbReference type="ARBA" id="ARBA00004651"/>
    </source>
</evidence>
<evidence type="ECO:0000256" key="6">
    <source>
        <dbReference type="ARBA" id="ARBA00022737"/>
    </source>
</evidence>
<evidence type="ECO:0000313" key="17">
    <source>
        <dbReference type="EMBL" id="SDB86946.1"/>
    </source>
</evidence>
<evidence type="ECO:0000256" key="4">
    <source>
        <dbReference type="ARBA" id="ARBA00022475"/>
    </source>
</evidence>
<dbReference type="CDD" id="cd00060">
    <property type="entry name" value="FHA"/>
    <property type="match status" value="1"/>
</dbReference>
<comment type="function">
    <text evidence="12">Component of the type VII secretion system (Ess). Required for the secretion of substrates including EsxA and EsxB. However, unable to support secretion of the substrate protein EsxC.</text>
</comment>
<feature type="domain" description="FtsK" evidence="16">
    <location>
        <begin position="989"/>
        <end position="1173"/>
    </location>
</feature>
<keyword evidence="18" id="KW-1185">Reference proteome</keyword>
<dbReference type="SUPFAM" id="SSF52540">
    <property type="entry name" value="P-loop containing nucleoside triphosphate hydrolases"/>
    <property type="match status" value="2"/>
</dbReference>
<dbReference type="InterPro" id="IPR008984">
    <property type="entry name" value="SMAD_FHA_dom_sf"/>
</dbReference>
<evidence type="ECO:0000256" key="15">
    <source>
        <dbReference type="SAM" id="Phobius"/>
    </source>
</evidence>
<evidence type="ECO:0000259" key="16">
    <source>
        <dbReference type="PROSITE" id="PS50901"/>
    </source>
</evidence>
<keyword evidence="4" id="KW-1003">Cell membrane</keyword>
<dbReference type="InterPro" id="IPR023839">
    <property type="entry name" value="Firmicutes_EssC_C"/>
</dbReference>
<evidence type="ECO:0000256" key="10">
    <source>
        <dbReference type="ARBA" id="ARBA00023026"/>
    </source>
</evidence>
<keyword evidence="7 14" id="KW-0547">Nucleotide-binding</keyword>
<evidence type="ECO:0000256" key="11">
    <source>
        <dbReference type="ARBA" id="ARBA00023136"/>
    </source>
</evidence>
<dbReference type="InterPro" id="IPR002543">
    <property type="entry name" value="FtsK_dom"/>
</dbReference>
<dbReference type="PANTHER" id="PTHR22683">
    <property type="entry name" value="SPORULATION PROTEIN RELATED"/>
    <property type="match status" value="1"/>
</dbReference>
<dbReference type="PANTHER" id="PTHR22683:SF1">
    <property type="entry name" value="TYPE VII SECRETION SYSTEM PROTEIN ESSC"/>
    <property type="match status" value="1"/>
</dbReference>